<proteinExistence type="predicted"/>
<reference evidence="1 2" key="1">
    <citation type="submission" date="2019-05" db="EMBL/GenBank/DDBJ databases">
        <title>Emergence of the Ug99 lineage of the wheat stem rust pathogen through somatic hybridization.</title>
        <authorList>
            <person name="Li F."/>
            <person name="Upadhyaya N.M."/>
            <person name="Sperschneider J."/>
            <person name="Matny O."/>
            <person name="Nguyen-Phuc H."/>
            <person name="Mago R."/>
            <person name="Raley C."/>
            <person name="Miller M.E."/>
            <person name="Silverstein K.A.T."/>
            <person name="Henningsen E."/>
            <person name="Hirsch C.D."/>
            <person name="Visser B."/>
            <person name="Pretorius Z.A."/>
            <person name="Steffenson B.J."/>
            <person name="Schwessinger B."/>
            <person name="Dodds P.N."/>
            <person name="Figueroa M."/>
        </authorList>
    </citation>
    <scope>NUCLEOTIDE SEQUENCE [LARGE SCALE GENOMIC DNA]</scope>
    <source>
        <strain evidence="1">21-0</strain>
    </source>
</reference>
<gene>
    <name evidence="1" type="ORF">PGT21_017464</name>
</gene>
<evidence type="ECO:0000313" key="2">
    <source>
        <dbReference type="Proteomes" id="UP000324748"/>
    </source>
</evidence>
<protein>
    <submittedName>
        <fullName evidence="1">Uncharacterized protein</fullName>
    </submittedName>
</protein>
<accession>A0A5B0LQW9</accession>
<dbReference type="EMBL" id="VSWC01000196">
    <property type="protein sequence ID" value="KAA1065988.1"/>
    <property type="molecule type" value="Genomic_DNA"/>
</dbReference>
<comment type="caution">
    <text evidence="1">The sequence shown here is derived from an EMBL/GenBank/DDBJ whole genome shotgun (WGS) entry which is preliminary data.</text>
</comment>
<dbReference type="Proteomes" id="UP000324748">
    <property type="component" value="Unassembled WGS sequence"/>
</dbReference>
<dbReference type="AlphaFoldDB" id="A0A5B0LQW9"/>
<keyword evidence="2" id="KW-1185">Reference proteome</keyword>
<name>A0A5B0LQW9_PUCGR</name>
<sequence>MLPALESLASVAYRLVRVSERAPIELGVPVEMVRFKLHQLDTSTQRELTLVHKMRDLEDLPRRSSLRMGQRTTLRLQSNVLPRLNSRGLEPTWMNSALEFPILSSSPHQLLKTTRSQSHPISSQFYYTT</sequence>
<evidence type="ECO:0000313" key="1">
    <source>
        <dbReference type="EMBL" id="KAA1065988.1"/>
    </source>
</evidence>
<organism evidence="1 2">
    <name type="scientific">Puccinia graminis f. sp. tritici</name>
    <dbReference type="NCBI Taxonomy" id="56615"/>
    <lineage>
        <taxon>Eukaryota</taxon>
        <taxon>Fungi</taxon>
        <taxon>Dikarya</taxon>
        <taxon>Basidiomycota</taxon>
        <taxon>Pucciniomycotina</taxon>
        <taxon>Pucciniomycetes</taxon>
        <taxon>Pucciniales</taxon>
        <taxon>Pucciniaceae</taxon>
        <taxon>Puccinia</taxon>
    </lineage>
</organism>